<evidence type="ECO:0000313" key="2">
    <source>
        <dbReference type="EMBL" id="ALG72082.1"/>
    </source>
</evidence>
<dbReference type="InterPro" id="IPR020945">
    <property type="entry name" value="DMSO/NO3_reduct_chaperone"/>
</dbReference>
<dbReference type="Pfam" id="PF02613">
    <property type="entry name" value="Nitrate_red_del"/>
    <property type="match status" value="1"/>
</dbReference>
<organism evidence="2 3">
    <name type="scientific">Azospirillum thiophilum</name>
    <dbReference type="NCBI Taxonomy" id="528244"/>
    <lineage>
        <taxon>Bacteria</taxon>
        <taxon>Pseudomonadati</taxon>
        <taxon>Pseudomonadota</taxon>
        <taxon>Alphaproteobacteria</taxon>
        <taxon>Rhodospirillales</taxon>
        <taxon>Azospirillaceae</taxon>
        <taxon>Azospirillum</taxon>
    </lineage>
</organism>
<dbReference type="AlphaFoldDB" id="A0AAC8ZUC4"/>
<dbReference type="InterPro" id="IPR036411">
    <property type="entry name" value="TorD-like_sf"/>
</dbReference>
<accession>A0AAC8ZUC4</accession>
<evidence type="ECO:0000256" key="1">
    <source>
        <dbReference type="ARBA" id="ARBA00023186"/>
    </source>
</evidence>
<proteinExistence type="predicted"/>
<name>A0AAC8ZUC4_9PROT</name>
<protein>
    <submittedName>
        <fullName evidence="2">Uncharacterized protein</fullName>
    </submittedName>
</protein>
<dbReference type="PANTHER" id="PTHR34227:SF13">
    <property type="entry name" value="TAT PROOFREADING CHAPERONE DMSD-RELATED"/>
    <property type="match status" value="1"/>
</dbReference>
<reference evidence="2 3" key="2">
    <citation type="journal article" date="2016" name="Genome Announc.">
        <title>Complete Genome Sequence of a Strain of Azospirillum thiophilum Isolated from a Sulfide Spring.</title>
        <authorList>
            <person name="Fomenkov A."/>
            <person name="Vincze T."/>
            <person name="Grabovich M."/>
            <person name="Anton B.P."/>
            <person name="Dubinina G."/>
            <person name="Orlova M."/>
            <person name="Belousova E."/>
            <person name="Roberts R.J."/>
        </authorList>
    </citation>
    <scope>NUCLEOTIDE SEQUENCE [LARGE SCALE GENOMIC DNA]</scope>
    <source>
        <strain evidence="2 3">BV-S</strain>
    </source>
</reference>
<evidence type="ECO:0000313" key="3">
    <source>
        <dbReference type="Proteomes" id="UP000069935"/>
    </source>
</evidence>
<dbReference type="Gene3D" id="1.10.3480.10">
    <property type="entry name" value="TorD-like"/>
    <property type="match status" value="1"/>
</dbReference>
<keyword evidence="1" id="KW-0143">Chaperone</keyword>
<dbReference type="PANTHER" id="PTHR34227">
    <property type="entry name" value="CHAPERONE PROTEIN YCDY"/>
    <property type="match status" value="1"/>
</dbReference>
<dbReference type="Proteomes" id="UP000069935">
    <property type="component" value="Chromosome 1"/>
</dbReference>
<dbReference type="KEGG" id="ati:AL072_07770"/>
<dbReference type="SUPFAM" id="SSF89155">
    <property type="entry name" value="TorD-like"/>
    <property type="match status" value="1"/>
</dbReference>
<sequence length="240" mass="26499">MPDARVRADEPAFADAAEALRHLVRFQAEEPTPSLLAALRKIPVSRGPLALDRDDAIQAAALIDEVVSDLPQRITRRSLVPLAADFAAIHRSGDLGACPTESPWLDEGARPDAAASLQCWRAGLEWDLRRPPLDRLPEDHVAAELALLALLLDRGRPADAVRFLDRHPLRWVPGFCSRIATRCREPFFAGVAILTNAHLDHLRDRLGAACGLPRANDDGSDIRRRRWTEGRFPRACACDP</sequence>
<gene>
    <name evidence="2" type="ORF">AL072_07770</name>
</gene>
<dbReference type="EMBL" id="CP012401">
    <property type="protein sequence ID" value="ALG72082.1"/>
    <property type="molecule type" value="Genomic_DNA"/>
</dbReference>
<dbReference type="InterPro" id="IPR050289">
    <property type="entry name" value="TorD/DmsD_chaperones"/>
</dbReference>
<reference evidence="3" key="1">
    <citation type="submission" date="2015-08" db="EMBL/GenBank/DDBJ databases">
        <title>Complete Genome Sequence of Azospirillum thiophilum BV-S.</title>
        <authorList>
            <person name="Fomenkov A."/>
            <person name="Vincze T."/>
            <person name="Grabovich M."/>
            <person name="Dubinina G."/>
            <person name="Orlova M."/>
            <person name="Belousova E."/>
            <person name="Roberts R.J."/>
        </authorList>
    </citation>
    <scope>NUCLEOTIDE SEQUENCE [LARGE SCALE GENOMIC DNA]</scope>
    <source>
        <strain evidence="3">BV-S</strain>
    </source>
</reference>
<keyword evidence="3" id="KW-1185">Reference proteome</keyword>